<protein>
    <submittedName>
        <fullName evidence="1">Uncharacterized protein</fullName>
    </submittedName>
</protein>
<dbReference type="Proteomes" id="UP001056120">
    <property type="component" value="Linkage Group LG23"/>
</dbReference>
<name>A0ACB9B462_9ASTR</name>
<reference evidence="1 2" key="2">
    <citation type="journal article" date="2022" name="Mol. Ecol. Resour.">
        <title>The genomes of chicory, endive, great burdock and yacon provide insights into Asteraceae paleo-polyploidization history and plant inulin production.</title>
        <authorList>
            <person name="Fan W."/>
            <person name="Wang S."/>
            <person name="Wang H."/>
            <person name="Wang A."/>
            <person name="Jiang F."/>
            <person name="Liu H."/>
            <person name="Zhao H."/>
            <person name="Xu D."/>
            <person name="Zhang Y."/>
        </authorList>
    </citation>
    <scope>NUCLEOTIDE SEQUENCE [LARGE SCALE GENOMIC DNA]</scope>
    <source>
        <strain evidence="2">cv. Yunnan</strain>
        <tissue evidence="1">Leaves</tissue>
    </source>
</reference>
<comment type="caution">
    <text evidence="1">The sequence shown here is derived from an EMBL/GenBank/DDBJ whole genome shotgun (WGS) entry which is preliminary data.</text>
</comment>
<keyword evidence="2" id="KW-1185">Reference proteome</keyword>
<evidence type="ECO:0000313" key="2">
    <source>
        <dbReference type="Proteomes" id="UP001056120"/>
    </source>
</evidence>
<proteinExistence type="predicted"/>
<organism evidence="1 2">
    <name type="scientific">Smallanthus sonchifolius</name>
    <dbReference type="NCBI Taxonomy" id="185202"/>
    <lineage>
        <taxon>Eukaryota</taxon>
        <taxon>Viridiplantae</taxon>
        <taxon>Streptophyta</taxon>
        <taxon>Embryophyta</taxon>
        <taxon>Tracheophyta</taxon>
        <taxon>Spermatophyta</taxon>
        <taxon>Magnoliopsida</taxon>
        <taxon>eudicotyledons</taxon>
        <taxon>Gunneridae</taxon>
        <taxon>Pentapetalae</taxon>
        <taxon>asterids</taxon>
        <taxon>campanulids</taxon>
        <taxon>Asterales</taxon>
        <taxon>Asteraceae</taxon>
        <taxon>Asteroideae</taxon>
        <taxon>Heliantheae alliance</taxon>
        <taxon>Millerieae</taxon>
        <taxon>Smallanthus</taxon>
    </lineage>
</organism>
<evidence type="ECO:0000313" key="1">
    <source>
        <dbReference type="EMBL" id="KAI3717006.1"/>
    </source>
</evidence>
<sequence length="69" mass="7884">MPSEVWLSCGLLDMCVVDFVWMDSWGYLCNLCHHQVIFKVSGPASDVTVFSLGFIIIMFFSFFIFVFCG</sequence>
<gene>
    <name evidence="1" type="ORF">L1987_68300</name>
</gene>
<accession>A0ACB9B462</accession>
<dbReference type="EMBL" id="CM042040">
    <property type="protein sequence ID" value="KAI3717006.1"/>
    <property type="molecule type" value="Genomic_DNA"/>
</dbReference>
<reference evidence="2" key="1">
    <citation type="journal article" date="2022" name="Mol. Ecol. Resour.">
        <title>The genomes of chicory, endive, great burdock and yacon provide insights into Asteraceae palaeo-polyploidization history and plant inulin production.</title>
        <authorList>
            <person name="Fan W."/>
            <person name="Wang S."/>
            <person name="Wang H."/>
            <person name="Wang A."/>
            <person name="Jiang F."/>
            <person name="Liu H."/>
            <person name="Zhao H."/>
            <person name="Xu D."/>
            <person name="Zhang Y."/>
        </authorList>
    </citation>
    <scope>NUCLEOTIDE SEQUENCE [LARGE SCALE GENOMIC DNA]</scope>
    <source>
        <strain evidence="2">cv. Yunnan</strain>
    </source>
</reference>